<evidence type="ECO:0000256" key="5">
    <source>
        <dbReference type="ARBA" id="ARBA00022989"/>
    </source>
</evidence>
<feature type="transmembrane region" description="Helical" evidence="7">
    <location>
        <begin position="43"/>
        <end position="62"/>
    </location>
</feature>
<dbReference type="CDD" id="cd06853">
    <property type="entry name" value="GT_WecA_like"/>
    <property type="match status" value="1"/>
</dbReference>
<feature type="non-terminal residue" evidence="8">
    <location>
        <position position="1"/>
    </location>
</feature>
<dbReference type="GO" id="GO:0044038">
    <property type="term" value="P:cell wall macromolecule biosynthetic process"/>
    <property type="evidence" value="ECO:0007669"/>
    <property type="project" value="TreeGrafter"/>
</dbReference>
<evidence type="ECO:0008006" key="9">
    <source>
        <dbReference type="Google" id="ProtNLM"/>
    </source>
</evidence>
<feature type="transmembrane region" description="Helical" evidence="7">
    <location>
        <begin position="117"/>
        <end position="142"/>
    </location>
</feature>
<dbReference type="AlphaFoldDB" id="X1QRV6"/>
<name>X1QRV6_9ZZZZ</name>
<feature type="transmembrane region" description="Helical" evidence="7">
    <location>
        <begin position="211"/>
        <end position="235"/>
    </location>
</feature>
<feature type="transmembrane region" description="Helical" evidence="7">
    <location>
        <begin position="148"/>
        <end position="166"/>
    </location>
</feature>
<feature type="transmembrane region" description="Helical" evidence="7">
    <location>
        <begin position="173"/>
        <end position="191"/>
    </location>
</feature>
<keyword evidence="4 7" id="KW-0812">Transmembrane</keyword>
<proteinExistence type="predicted"/>
<dbReference type="PANTHER" id="PTHR22926">
    <property type="entry name" value="PHOSPHO-N-ACETYLMURAMOYL-PENTAPEPTIDE-TRANSFERASE"/>
    <property type="match status" value="1"/>
</dbReference>
<feature type="transmembrane region" description="Helical" evidence="7">
    <location>
        <begin position="74"/>
        <end position="96"/>
    </location>
</feature>
<keyword evidence="5 7" id="KW-1133">Transmembrane helix</keyword>
<keyword evidence="3" id="KW-0808">Transferase</keyword>
<dbReference type="GO" id="GO:0016780">
    <property type="term" value="F:phosphotransferase activity, for other substituted phosphate groups"/>
    <property type="evidence" value="ECO:0007669"/>
    <property type="project" value="InterPro"/>
</dbReference>
<dbReference type="GO" id="GO:0005886">
    <property type="term" value="C:plasma membrane"/>
    <property type="evidence" value="ECO:0007669"/>
    <property type="project" value="UniProtKB-SubCell"/>
</dbReference>
<evidence type="ECO:0000256" key="6">
    <source>
        <dbReference type="ARBA" id="ARBA00023136"/>
    </source>
</evidence>
<dbReference type="InterPro" id="IPR000715">
    <property type="entry name" value="Glycosyl_transferase_4"/>
</dbReference>
<dbReference type="EMBL" id="BARV01024339">
    <property type="protein sequence ID" value="GAI45989.1"/>
    <property type="molecule type" value="Genomic_DNA"/>
</dbReference>
<dbReference type="GO" id="GO:0009103">
    <property type="term" value="P:lipopolysaccharide biosynthetic process"/>
    <property type="evidence" value="ECO:0007669"/>
    <property type="project" value="TreeGrafter"/>
</dbReference>
<feature type="non-terminal residue" evidence="8">
    <location>
        <position position="267"/>
    </location>
</feature>
<comment type="caution">
    <text evidence="8">The sequence shown here is derived from an EMBL/GenBank/DDBJ whole genome shotgun (WGS) entry which is preliminary data.</text>
</comment>
<evidence type="ECO:0000256" key="2">
    <source>
        <dbReference type="ARBA" id="ARBA00022475"/>
    </source>
</evidence>
<accession>X1QRV6</accession>
<reference evidence="8" key="1">
    <citation type="journal article" date="2014" name="Front. Microbiol.">
        <title>High frequency of phylogenetically diverse reductive dehalogenase-homologous genes in deep subseafloor sedimentary metagenomes.</title>
        <authorList>
            <person name="Kawai M."/>
            <person name="Futagami T."/>
            <person name="Toyoda A."/>
            <person name="Takaki Y."/>
            <person name="Nishi S."/>
            <person name="Hori S."/>
            <person name="Arai W."/>
            <person name="Tsubouchi T."/>
            <person name="Morono Y."/>
            <person name="Uchiyama I."/>
            <person name="Ito T."/>
            <person name="Fujiyama A."/>
            <person name="Inagaki F."/>
            <person name="Takami H."/>
        </authorList>
    </citation>
    <scope>NUCLEOTIDE SEQUENCE</scope>
    <source>
        <strain evidence="8">Expedition CK06-06</strain>
    </source>
</reference>
<gene>
    <name evidence="8" type="ORF">S06H3_39746</name>
</gene>
<dbReference type="GO" id="GO:0071555">
    <property type="term" value="P:cell wall organization"/>
    <property type="evidence" value="ECO:0007669"/>
    <property type="project" value="TreeGrafter"/>
</dbReference>
<keyword evidence="6 7" id="KW-0472">Membrane</keyword>
<evidence type="ECO:0000256" key="7">
    <source>
        <dbReference type="SAM" id="Phobius"/>
    </source>
</evidence>
<protein>
    <recommendedName>
        <fullName evidence="9">Undecaprenyl/decaprenyl-phosphate alpha-N-acetylglucosaminyl 1-phosphate transferase</fullName>
    </recommendedName>
</protein>
<evidence type="ECO:0000256" key="1">
    <source>
        <dbReference type="ARBA" id="ARBA00004651"/>
    </source>
</evidence>
<dbReference type="PANTHER" id="PTHR22926:SF3">
    <property type="entry name" value="UNDECAPRENYL-PHOSPHATE ALPHA-N-ACETYLGLUCOSAMINYL 1-PHOSPHATE TRANSFERASE"/>
    <property type="match status" value="1"/>
</dbReference>
<feature type="transmembrane region" description="Helical" evidence="7">
    <location>
        <begin position="6"/>
        <end position="27"/>
    </location>
</feature>
<dbReference type="Pfam" id="PF00953">
    <property type="entry name" value="Glycos_transf_4"/>
    <property type="match status" value="1"/>
</dbReference>
<organism evidence="8">
    <name type="scientific">marine sediment metagenome</name>
    <dbReference type="NCBI Taxonomy" id="412755"/>
    <lineage>
        <taxon>unclassified sequences</taxon>
        <taxon>metagenomes</taxon>
        <taxon>ecological metagenomes</taxon>
    </lineage>
</organism>
<keyword evidence="2" id="KW-1003">Cell membrane</keyword>
<sequence>HKKPTPRLGGVAIFLSFLIIALIYLWLKKDLFTFGPLSKLDPYGPFLGMILGGVALVIAGILDDIYNLSPGRKLIFQMIAAGLAIGFGVGISFIRLPWGGFLELDNLKFNISLFSHVFTVVFWADLVSFLWLILIINVINWLDGLDGLAAGISAIAALALLILSLLTGVQQPLTALIAAILAGSILGFLPYNFNPASVFMGDSGSQFLGFMLGILAIICGGKLATAGLVLGLPILDGLWVISRRIFSGHSPFLPDKKHLHHRLLALG</sequence>
<comment type="subcellular location">
    <subcellularLocation>
        <location evidence="1">Cell membrane</location>
        <topology evidence="1">Multi-pass membrane protein</topology>
    </subcellularLocation>
</comment>
<evidence type="ECO:0000313" key="8">
    <source>
        <dbReference type="EMBL" id="GAI45989.1"/>
    </source>
</evidence>
<evidence type="ECO:0000256" key="3">
    <source>
        <dbReference type="ARBA" id="ARBA00022679"/>
    </source>
</evidence>
<evidence type="ECO:0000256" key="4">
    <source>
        <dbReference type="ARBA" id="ARBA00022692"/>
    </source>
</evidence>